<keyword evidence="2" id="KW-1185">Reference proteome</keyword>
<organism evidence="1 2">
    <name type="scientific">Anthostomella pinea</name>
    <dbReference type="NCBI Taxonomy" id="933095"/>
    <lineage>
        <taxon>Eukaryota</taxon>
        <taxon>Fungi</taxon>
        <taxon>Dikarya</taxon>
        <taxon>Ascomycota</taxon>
        <taxon>Pezizomycotina</taxon>
        <taxon>Sordariomycetes</taxon>
        <taxon>Xylariomycetidae</taxon>
        <taxon>Xylariales</taxon>
        <taxon>Xylariaceae</taxon>
        <taxon>Anthostomella</taxon>
    </lineage>
</organism>
<dbReference type="InterPro" id="IPR036673">
    <property type="entry name" value="Cyanovirin-N_sf"/>
</dbReference>
<reference evidence="1" key="1">
    <citation type="submission" date="2023-10" db="EMBL/GenBank/DDBJ databases">
        <authorList>
            <person name="Hackl T."/>
        </authorList>
    </citation>
    <scope>NUCLEOTIDE SEQUENCE</scope>
</reference>
<dbReference type="AlphaFoldDB" id="A0AAI8V825"/>
<dbReference type="Gene3D" id="2.30.60.10">
    <property type="entry name" value="Cyanovirin-N"/>
    <property type="match status" value="1"/>
</dbReference>
<evidence type="ECO:0000313" key="2">
    <source>
        <dbReference type="Proteomes" id="UP001295740"/>
    </source>
</evidence>
<name>A0AAI8V825_9PEZI</name>
<dbReference type="EMBL" id="CAUWAG010000003">
    <property type="protein sequence ID" value="CAJ2500139.1"/>
    <property type="molecule type" value="Genomic_DNA"/>
</dbReference>
<sequence>MGGTIALLRRLCFATLGQHLPHPFAHIKPALIQLLASGIHKQLIQVVDYSHQYHAIMHPTTKLYTVAFMALATAKVRDQGGFKATCKDLELIPQDEGQLDLKANCFKVPFQRRHSCHDLNLCYGNNCGKLVEKDG</sequence>
<gene>
    <name evidence="1" type="ORF">KHLLAP_LOCUS607</name>
</gene>
<comment type="caution">
    <text evidence="1">The sequence shown here is derived from an EMBL/GenBank/DDBJ whole genome shotgun (WGS) entry which is preliminary data.</text>
</comment>
<accession>A0AAI8V825</accession>
<proteinExistence type="predicted"/>
<dbReference type="Proteomes" id="UP001295740">
    <property type="component" value="Unassembled WGS sequence"/>
</dbReference>
<evidence type="ECO:0000313" key="1">
    <source>
        <dbReference type="EMBL" id="CAJ2500139.1"/>
    </source>
</evidence>
<protein>
    <submittedName>
        <fullName evidence="1">Uu.00g029920.m01.CDS01</fullName>
    </submittedName>
</protein>